<keyword evidence="1" id="KW-1133">Transmembrane helix</keyword>
<keyword evidence="1" id="KW-0472">Membrane</keyword>
<evidence type="ECO:0000256" key="1">
    <source>
        <dbReference type="SAM" id="Phobius"/>
    </source>
</evidence>
<organism evidence="2 3">
    <name type="scientific">Motilibacter deserti</name>
    <dbReference type="NCBI Taxonomy" id="2714956"/>
    <lineage>
        <taxon>Bacteria</taxon>
        <taxon>Bacillati</taxon>
        <taxon>Actinomycetota</taxon>
        <taxon>Actinomycetes</taxon>
        <taxon>Motilibacterales</taxon>
        <taxon>Motilibacteraceae</taxon>
        <taxon>Motilibacter</taxon>
    </lineage>
</organism>
<proteinExistence type="predicted"/>
<sequence length="52" mass="5418">MDSAFVFSGMALALVGAVLSSRPKRALRRWGALSLFASTALIASSVVLFSTS</sequence>
<dbReference type="EMBL" id="JAANNP010000009">
    <property type="protein sequence ID" value="NHC14657.1"/>
    <property type="molecule type" value="Genomic_DNA"/>
</dbReference>
<gene>
    <name evidence="2" type="ORF">G9H71_12790</name>
</gene>
<evidence type="ECO:0000313" key="2">
    <source>
        <dbReference type="EMBL" id="NHC14657.1"/>
    </source>
</evidence>
<keyword evidence="3" id="KW-1185">Reference proteome</keyword>
<feature type="transmembrane region" description="Helical" evidence="1">
    <location>
        <begin position="30"/>
        <end position="49"/>
    </location>
</feature>
<accession>A0ABX0GYK8</accession>
<comment type="caution">
    <text evidence="2">The sequence shown here is derived from an EMBL/GenBank/DDBJ whole genome shotgun (WGS) entry which is preliminary data.</text>
</comment>
<evidence type="ECO:0008006" key="4">
    <source>
        <dbReference type="Google" id="ProtNLM"/>
    </source>
</evidence>
<dbReference type="Proteomes" id="UP000800981">
    <property type="component" value="Unassembled WGS sequence"/>
</dbReference>
<name>A0ABX0GYK8_9ACTN</name>
<evidence type="ECO:0000313" key="3">
    <source>
        <dbReference type="Proteomes" id="UP000800981"/>
    </source>
</evidence>
<dbReference type="RefSeq" id="WP_166282404.1">
    <property type="nucleotide sequence ID" value="NZ_JAANNP010000009.1"/>
</dbReference>
<protein>
    <recommendedName>
        <fullName evidence="4">Secreted protein with PEP-CTERM sorting signal</fullName>
    </recommendedName>
</protein>
<keyword evidence="1" id="KW-0812">Transmembrane</keyword>
<reference evidence="2 3" key="1">
    <citation type="submission" date="2020-03" db="EMBL/GenBank/DDBJ databases">
        <title>Two novel Motilibacter sp.</title>
        <authorList>
            <person name="Liu S."/>
        </authorList>
    </citation>
    <scope>NUCLEOTIDE SEQUENCE [LARGE SCALE GENOMIC DNA]</scope>
    <source>
        <strain evidence="2 3">E257</strain>
    </source>
</reference>